<organism evidence="1 2">
    <name type="scientific">Candidatus Desulfatibia profunda</name>
    <dbReference type="NCBI Taxonomy" id="2841695"/>
    <lineage>
        <taxon>Bacteria</taxon>
        <taxon>Pseudomonadati</taxon>
        <taxon>Thermodesulfobacteriota</taxon>
        <taxon>Desulfobacteria</taxon>
        <taxon>Desulfobacterales</taxon>
        <taxon>Desulfobacterales incertae sedis</taxon>
        <taxon>Candidatus Desulfatibia</taxon>
    </lineage>
</organism>
<dbReference type="EMBL" id="JACNJH010000228">
    <property type="protein sequence ID" value="MBC8362865.1"/>
    <property type="molecule type" value="Genomic_DNA"/>
</dbReference>
<dbReference type="InterPro" id="IPR003477">
    <property type="entry name" value="PemK-like"/>
</dbReference>
<reference evidence="1 2" key="1">
    <citation type="submission" date="2020-08" db="EMBL/GenBank/DDBJ databases">
        <title>Bridging the membrane lipid divide: bacteria of the FCB group superphylum have the potential to synthesize archaeal ether lipids.</title>
        <authorList>
            <person name="Villanueva L."/>
            <person name="Von Meijenfeldt F.A.B."/>
            <person name="Westbye A.B."/>
            <person name="Yadav S."/>
            <person name="Hopmans E.C."/>
            <person name="Dutilh B.E."/>
            <person name="Sinninghe Damste J.S."/>
        </authorList>
    </citation>
    <scope>NUCLEOTIDE SEQUENCE [LARGE SCALE GENOMIC DNA]</scope>
    <source>
        <strain evidence="1">NIOZ-UU30</strain>
    </source>
</reference>
<comment type="caution">
    <text evidence="1">The sequence shown here is derived from an EMBL/GenBank/DDBJ whole genome shotgun (WGS) entry which is preliminary data.</text>
</comment>
<dbReference type="PANTHER" id="PTHR33988">
    <property type="entry name" value="ENDORIBONUCLEASE MAZF-RELATED"/>
    <property type="match status" value="1"/>
</dbReference>
<evidence type="ECO:0000313" key="2">
    <source>
        <dbReference type="Proteomes" id="UP000603434"/>
    </source>
</evidence>
<proteinExistence type="predicted"/>
<dbReference type="InterPro" id="IPR011067">
    <property type="entry name" value="Plasmid_toxin/cell-grow_inhib"/>
</dbReference>
<dbReference type="AlphaFoldDB" id="A0A8J6NPD1"/>
<dbReference type="Pfam" id="PF02452">
    <property type="entry name" value="PemK_toxin"/>
    <property type="match status" value="1"/>
</dbReference>
<name>A0A8J6NPD1_9BACT</name>
<dbReference type="GO" id="GO:0004521">
    <property type="term" value="F:RNA endonuclease activity"/>
    <property type="evidence" value="ECO:0007669"/>
    <property type="project" value="TreeGrafter"/>
</dbReference>
<dbReference type="PANTHER" id="PTHR33988:SF2">
    <property type="entry name" value="ENDORIBONUCLEASE MAZF"/>
    <property type="match status" value="1"/>
</dbReference>
<protein>
    <submittedName>
        <fullName evidence="1">Type II toxin-antitoxin system PemK/MazF family toxin</fullName>
    </submittedName>
</protein>
<dbReference type="Proteomes" id="UP000603434">
    <property type="component" value="Unassembled WGS sequence"/>
</dbReference>
<dbReference type="GO" id="GO:0006402">
    <property type="term" value="P:mRNA catabolic process"/>
    <property type="evidence" value="ECO:0007669"/>
    <property type="project" value="TreeGrafter"/>
</dbReference>
<evidence type="ECO:0000313" key="1">
    <source>
        <dbReference type="EMBL" id="MBC8362865.1"/>
    </source>
</evidence>
<dbReference type="GO" id="GO:0003677">
    <property type="term" value="F:DNA binding"/>
    <property type="evidence" value="ECO:0007669"/>
    <property type="project" value="InterPro"/>
</dbReference>
<sequence>MNRGDVWLIDLGSRIGQRPVVVLTRQKVLEYLNKVTVAEITTQGKGYPTEVFINQKANLPKSSFVQADNLHTVPKKSLTKYVGTLDQDVMMEISRKVMLALELEKCLVED</sequence>
<accession>A0A8J6NPD1</accession>
<gene>
    <name evidence="1" type="ORF">H8E23_15880</name>
</gene>
<dbReference type="Gene3D" id="2.30.30.110">
    <property type="match status" value="1"/>
</dbReference>
<dbReference type="GO" id="GO:0016075">
    <property type="term" value="P:rRNA catabolic process"/>
    <property type="evidence" value="ECO:0007669"/>
    <property type="project" value="TreeGrafter"/>
</dbReference>
<dbReference type="SUPFAM" id="SSF50118">
    <property type="entry name" value="Cell growth inhibitor/plasmid maintenance toxic component"/>
    <property type="match status" value="1"/>
</dbReference>